<evidence type="ECO:0000256" key="4">
    <source>
        <dbReference type="ARBA" id="ARBA00023187"/>
    </source>
</evidence>
<dbReference type="GO" id="GO:0005681">
    <property type="term" value="C:spliceosomal complex"/>
    <property type="evidence" value="ECO:0007669"/>
    <property type="project" value="UniProtKB-UniRule"/>
</dbReference>
<evidence type="ECO:0000313" key="8">
    <source>
        <dbReference type="EMBL" id="KAK6777541.1"/>
    </source>
</evidence>
<protein>
    <recommendedName>
        <fullName evidence="6">Pre-mRNA-splicing factor SLU7</fullName>
    </recommendedName>
</protein>
<evidence type="ECO:0000256" key="5">
    <source>
        <dbReference type="ARBA" id="ARBA00023242"/>
    </source>
</evidence>
<comment type="caution">
    <text evidence="8">The sequence shown here is derived from an EMBL/GenBank/DDBJ whole genome shotgun (WGS) entry which is preliminary data.</text>
</comment>
<keyword evidence="5 6" id="KW-0539">Nucleus</keyword>
<comment type="similarity">
    <text evidence="1 6">Belongs to the SLU7 family.</text>
</comment>
<evidence type="ECO:0000256" key="6">
    <source>
        <dbReference type="RuleBase" id="RU367071"/>
    </source>
</evidence>
<dbReference type="PANTHER" id="PTHR12942:SF5">
    <property type="entry name" value="PRE-MRNA-SPLICING FACTOR SLU7"/>
    <property type="match status" value="1"/>
</dbReference>
<reference evidence="8 9" key="1">
    <citation type="submission" date="2024-02" db="EMBL/GenBank/DDBJ databases">
        <title>de novo genome assembly of Solanum bulbocastanum strain 11H21.</title>
        <authorList>
            <person name="Hosaka A.J."/>
        </authorList>
    </citation>
    <scope>NUCLEOTIDE SEQUENCE [LARGE SCALE GENOMIC DNA]</scope>
    <source>
        <tissue evidence="8">Young leaves</tissue>
    </source>
</reference>
<accession>A0AAN8T2P2</accession>
<sequence length="136" mass="15990">MSSAPWYLNVERPSLKHQRDWKSDPNYSKSWYDRGAKIYQVDKYRKSACEKCGAMSRDTRSCTERPLKLGAKWTGKHIAPDEKIEQFELDYNGKRVRWNGYDAASYAHVIERYEARDEARRKYAAHDAQMKCVADC</sequence>
<proteinExistence type="inferred from homology"/>
<dbReference type="Proteomes" id="UP001371456">
    <property type="component" value="Unassembled WGS sequence"/>
</dbReference>
<dbReference type="EMBL" id="JBANQN010000010">
    <property type="protein sequence ID" value="KAK6777541.1"/>
    <property type="molecule type" value="Genomic_DNA"/>
</dbReference>
<dbReference type="Pfam" id="PF11708">
    <property type="entry name" value="Slu7"/>
    <property type="match status" value="1"/>
</dbReference>
<gene>
    <name evidence="8" type="ORF">RDI58_024258</name>
</gene>
<comment type="subunit">
    <text evidence="6">Associated with the spliceosome.</text>
</comment>
<evidence type="ECO:0000259" key="7">
    <source>
        <dbReference type="Pfam" id="PF11708"/>
    </source>
</evidence>
<evidence type="ECO:0000256" key="2">
    <source>
        <dbReference type="ARBA" id="ARBA00022664"/>
    </source>
</evidence>
<dbReference type="GO" id="GO:0030628">
    <property type="term" value="F:pre-mRNA 3'-splice site binding"/>
    <property type="evidence" value="ECO:0007669"/>
    <property type="project" value="UniProtKB-UniRule"/>
</dbReference>
<keyword evidence="9" id="KW-1185">Reference proteome</keyword>
<dbReference type="InterPro" id="IPR039974">
    <property type="entry name" value="Splicing_factor_SLU7"/>
</dbReference>
<keyword evidence="3 6" id="KW-0747">Spliceosome</keyword>
<name>A0AAN8T2P2_SOLBU</name>
<dbReference type="AlphaFoldDB" id="A0AAN8T2P2"/>
<dbReference type="PANTHER" id="PTHR12942">
    <property type="entry name" value="STEP II SPLICING FACTOR SLU7"/>
    <property type="match status" value="1"/>
</dbReference>
<organism evidence="8 9">
    <name type="scientific">Solanum bulbocastanum</name>
    <name type="common">Wild potato</name>
    <dbReference type="NCBI Taxonomy" id="147425"/>
    <lineage>
        <taxon>Eukaryota</taxon>
        <taxon>Viridiplantae</taxon>
        <taxon>Streptophyta</taxon>
        <taxon>Embryophyta</taxon>
        <taxon>Tracheophyta</taxon>
        <taxon>Spermatophyta</taxon>
        <taxon>Magnoliopsida</taxon>
        <taxon>eudicotyledons</taxon>
        <taxon>Gunneridae</taxon>
        <taxon>Pentapetalae</taxon>
        <taxon>asterids</taxon>
        <taxon>lamiids</taxon>
        <taxon>Solanales</taxon>
        <taxon>Solanaceae</taxon>
        <taxon>Solanoideae</taxon>
        <taxon>Solaneae</taxon>
        <taxon>Solanum</taxon>
    </lineage>
</organism>
<evidence type="ECO:0000256" key="1">
    <source>
        <dbReference type="ARBA" id="ARBA00007203"/>
    </source>
</evidence>
<keyword evidence="4 6" id="KW-0508">mRNA splicing</keyword>
<dbReference type="InterPro" id="IPR021715">
    <property type="entry name" value="Slu7_dom"/>
</dbReference>
<comment type="function">
    <text evidence="6">Involved in pre-mRNA splicing.</text>
</comment>
<comment type="subcellular location">
    <subcellularLocation>
        <location evidence="6">Nucleus</location>
    </subcellularLocation>
</comment>
<evidence type="ECO:0000256" key="3">
    <source>
        <dbReference type="ARBA" id="ARBA00022728"/>
    </source>
</evidence>
<evidence type="ECO:0000313" key="9">
    <source>
        <dbReference type="Proteomes" id="UP001371456"/>
    </source>
</evidence>
<keyword evidence="2 6" id="KW-0507">mRNA processing</keyword>
<feature type="domain" description="Pre-mRNA-splicing factor SLU7" evidence="7">
    <location>
        <begin position="89"/>
        <end position="129"/>
    </location>
</feature>
<dbReference type="GO" id="GO:0000398">
    <property type="term" value="P:mRNA splicing, via spliceosome"/>
    <property type="evidence" value="ECO:0007669"/>
    <property type="project" value="UniProtKB-UniRule"/>
</dbReference>